<dbReference type="PANTHER" id="PTHR30143">
    <property type="entry name" value="ACID HYDRATASE"/>
    <property type="match status" value="1"/>
</dbReference>
<dbReference type="GO" id="GO:0005737">
    <property type="term" value="C:cytoplasm"/>
    <property type="evidence" value="ECO:0007669"/>
    <property type="project" value="TreeGrafter"/>
</dbReference>
<dbReference type="GO" id="GO:0008684">
    <property type="term" value="F:2-oxopent-4-enoate hydratase activity"/>
    <property type="evidence" value="ECO:0007669"/>
    <property type="project" value="TreeGrafter"/>
</dbReference>
<keyword evidence="1 3" id="KW-0456">Lyase</keyword>
<accession>A0A2Z4AQL8</accession>
<feature type="domain" description="Fumarylacetoacetase-like C-terminal" evidence="2">
    <location>
        <begin position="133"/>
        <end position="293"/>
    </location>
</feature>
<dbReference type="AlphaFoldDB" id="A0A2Z4AQL8"/>
<dbReference type="KEGG" id="mtar:DF168_01384"/>
<organism evidence="3 4">
    <name type="scientific">Candidatus Moanibacter tarae</name>
    <dbReference type="NCBI Taxonomy" id="2200854"/>
    <lineage>
        <taxon>Bacteria</taxon>
        <taxon>Pseudomonadati</taxon>
        <taxon>Verrucomicrobiota</taxon>
        <taxon>Opitutia</taxon>
        <taxon>Puniceicoccales</taxon>
        <taxon>Puniceicoccales incertae sedis</taxon>
        <taxon>Candidatus Moanibacter</taxon>
    </lineage>
</organism>
<reference evidence="3 4" key="1">
    <citation type="submission" date="2018-06" db="EMBL/GenBank/DDBJ databases">
        <title>Draft Genome Sequence of a Novel Marine Bacterium Related to the Verrucomicrobia.</title>
        <authorList>
            <person name="Vosseberg J."/>
            <person name="Martijn J."/>
            <person name="Ettema T.J.G."/>
        </authorList>
    </citation>
    <scope>NUCLEOTIDE SEQUENCE [LARGE SCALE GENOMIC DNA]</scope>
    <source>
        <strain evidence="3">TARA_B100001123</strain>
    </source>
</reference>
<dbReference type="EC" id="4.2.1.163" evidence="3"/>
<dbReference type="EMBL" id="CP029803">
    <property type="protein sequence ID" value="AWT60182.1"/>
    <property type="molecule type" value="Genomic_DNA"/>
</dbReference>
<gene>
    <name evidence="3" type="primary">hpcG_1</name>
    <name evidence="3" type="ORF">DF168_01384</name>
</gene>
<evidence type="ECO:0000313" key="3">
    <source>
        <dbReference type="EMBL" id="AWT60182.1"/>
    </source>
</evidence>
<dbReference type="PANTHER" id="PTHR30143:SF0">
    <property type="entry name" value="2-KETO-4-PENTENOATE HYDRATASE"/>
    <property type="match status" value="1"/>
</dbReference>
<dbReference type="Gene3D" id="3.90.850.10">
    <property type="entry name" value="Fumarylacetoacetase-like, C-terminal domain"/>
    <property type="match status" value="1"/>
</dbReference>
<evidence type="ECO:0000259" key="2">
    <source>
        <dbReference type="Pfam" id="PF01557"/>
    </source>
</evidence>
<protein>
    <submittedName>
        <fullName evidence="3">2-oxo-hept-4-ene-1,7-dioate hydratase</fullName>
        <ecNumber evidence="3">4.2.1.163</ecNumber>
    </submittedName>
</protein>
<dbReference type="Proteomes" id="UP000247465">
    <property type="component" value="Chromosome"/>
</dbReference>
<evidence type="ECO:0000256" key="1">
    <source>
        <dbReference type="ARBA" id="ARBA00023239"/>
    </source>
</evidence>
<evidence type="ECO:0000313" key="4">
    <source>
        <dbReference type="Proteomes" id="UP000247465"/>
    </source>
</evidence>
<sequence length="294" mass="32395">MSIGYEQQIKILKCSFIKEIQKIRLGLSIVGLVLLTPLQSQEQAGVKSLIGAFQEGRLLPLISTSVPEITLHEAYQIQKKFVEGIRGESRVVGFKAGLTSKSARKRFQADEPLSGVLLETMDLSSRPDVILADHQRLMIETEIAFIVGKPIRRPISKLKYLKRRIKWIAPALELPELGFRNQKKLTLIDLVAANVSAVGFVVGERIAQQDVVLREVEVGLLKDGSLVNQGKGNEVMGDPWMAALWLANHALSKGWTLEPGMVLLTGAIGGLVLVEKGEYVGIFGELGEVRLQVR</sequence>
<proteinExistence type="predicted"/>
<dbReference type="InterPro" id="IPR050772">
    <property type="entry name" value="Hydratase-Decarb/MhpD_sf"/>
</dbReference>
<dbReference type="Pfam" id="PF01557">
    <property type="entry name" value="FAA_hydrolase"/>
    <property type="match status" value="1"/>
</dbReference>
<name>A0A2Z4AQL8_9BACT</name>
<dbReference type="InterPro" id="IPR011234">
    <property type="entry name" value="Fumarylacetoacetase-like_C"/>
</dbReference>
<dbReference type="InterPro" id="IPR036663">
    <property type="entry name" value="Fumarylacetoacetase_C_sf"/>
</dbReference>
<dbReference type="SUPFAM" id="SSF56529">
    <property type="entry name" value="FAH"/>
    <property type="match status" value="1"/>
</dbReference>